<evidence type="ECO:0000256" key="1">
    <source>
        <dbReference type="SAM" id="MobiDB-lite"/>
    </source>
</evidence>
<sequence>MRGADGEDAEEAGAAVADGAVAADGAAVGVAEAAAGVAEAAETELTSRRSWPKRDPKAELAQTELIPRRSWLQRDNKAELAKKRPQGGVGYNVTTRRRPFFGVFPDPVPDTSNPANLDPRTLTPESGYDIVVEHDLTVLDYLSDSICLLYGVPGAYGVVTLPSGVREGINQFMDGFIPSENMRFRNASTGPSRSSICPAIWRGKQRTGTVPTRSSCIGCPRRALAPSLAWSAPTKSIQPNAAAWKADAAVGEADAAVGEADAAVGEAEADEAIGEADGAVGEAVTTTEGGRGWAKNEFD</sequence>
<feature type="region of interest" description="Disordered" evidence="1">
    <location>
        <begin position="35"/>
        <end position="60"/>
    </location>
</feature>
<reference evidence="3" key="2">
    <citation type="submission" date="2016-06" db="UniProtKB">
        <authorList>
            <consortium name="WormBaseParasite"/>
        </authorList>
    </citation>
    <scope>IDENTIFICATION</scope>
</reference>
<reference evidence="2" key="1">
    <citation type="submission" date="2014-05" db="EMBL/GenBank/DDBJ databases">
        <title>The genome and life-stage specific transcriptomes of Globodera pallida elucidate key aspects of plant parasitism by a cyst nematode.</title>
        <authorList>
            <person name="Cotton J.A."/>
            <person name="Lilley C.J."/>
            <person name="Jones L.M."/>
            <person name="Kikuchi T."/>
            <person name="Reid A.J."/>
            <person name="Thorpe P."/>
            <person name="Tsai I.J."/>
            <person name="Beasley H."/>
            <person name="Blok V."/>
            <person name="Cock P.J.A."/>
            <person name="Van den Akker S.E."/>
            <person name="Holroyd N."/>
            <person name="Hunt M."/>
            <person name="Mantelin S."/>
            <person name="Naghra H."/>
            <person name="Pain A."/>
            <person name="Palomares-Rius J.E."/>
            <person name="Zarowiecki M."/>
            <person name="Berriman M."/>
            <person name="Jones J.T."/>
            <person name="Urwin P.E."/>
        </authorList>
    </citation>
    <scope>NUCLEOTIDE SEQUENCE [LARGE SCALE GENOMIC DNA]</scope>
    <source>
        <strain evidence="2">Lindley</strain>
    </source>
</reference>
<name>A0A183C2Z0_GLOPA</name>
<feature type="compositionally biased region" description="Low complexity" evidence="1">
    <location>
        <begin position="275"/>
        <end position="284"/>
    </location>
</feature>
<dbReference type="PANTHER" id="PTHR19248">
    <property type="entry name" value="ATP-BINDING TRANSPORT PROTEIN-RELATED"/>
    <property type="match status" value="1"/>
</dbReference>
<dbReference type="WBParaSite" id="GPLIN_000723400">
    <property type="protein sequence ID" value="GPLIN_000723400"/>
    <property type="gene ID" value="GPLIN_000723400"/>
</dbReference>
<evidence type="ECO:0000313" key="3">
    <source>
        <dbReference type="WBParaSite" id="GPLIN_000723400"/>
    </source>
</evidence>
<accession>A0A183C2Z0</accession>
<dbReference type="Proteomes" id="UP000050741">
    <property type="component" value="Unassembled WGS sequence"/>
</dbReference>
<keyword evidence="2" id="KW-1185">Reference proteome</keyword>
<organism evidence="2 3">
    <name type="scientific">Globodera pallida</name>
    <name type="common">Potato cyst nematode worm</name>
    <name type="synonym">Heterodera pallida</name>
    <dbReference type="NCBI Taxonomy" id="36090"/>
    <lineage>
        <taxon>Eukaryota</taxon>
        <taxon>Metazoa</taxon>
        <taxon>Ecdysozoa</taxon>
        <taxon>Nematoda</taxon>
        <taxon>Chromadorea</taxon>
        <taxon>Rhabditida</taxon>
        <taxon>Tylenchina</taxon>
        <taxon>Tylenchomorpha</taxon>
        <taxon>Tylenchoidea</taxon>
        <taxon>Heteroderidae</taxon>
        <taxon>Heteroderinae</taxon>
        <taxon>Globodera</taxon>
    </lineage>
</organism>
<dbReference type="AlphaFoldDB" id="A0A183C2Z0"/>
<proteinExistence type="predicted"/>
<evidence type="ECO:0000313" key="2">
    <source>
        <dbReference type="Proteomes" id="UP000050741"/>
    </source>
</evidence>
<dbReference type="InterPro" id="IPR013283">
    <property type="entry name" value="RLI1"/>
</dbReference>
<protein>
    <submittedName>
        <fullName evidence="3">RRM domain-containing protein</fullName>
    </submittedName>
</protein>
<feature type="region of interest" description="Disordered" evidence="1">
    <location>
        <begin position="274"/>
        <end position="299"/>
    </location>
</feature>
<dbReference type="InterPro" id="IPR027417">
    <property type="entry name" value="P-loop_NTPase"/>
</dbReference>
<dbReference type="Gene3D" id="3.40.50.300">
    <property type="entry name" value="P-loop containing nucleotide triphosphate hydrolases"/>
    <property type="match status" value="1"/>
</dbReference>